<dbReference type="AlphaFoldDB" id="A0A7T4DI04"/>
<reference evidence="3 4" key="1">
    <citation type="submission" date="2020-12" db="EMBL/GenBank/DDBJ databases">
        <title>FDA dAtabase for Regulatory Grade micrObial Sequences (FDA-ARGOS): Supporting development and validation of Infectious Disease Dx tests.</title>
        <authorList>
            <person name="Sproer C."/>
            <person name="Gronow S."/>
            <person name="Severitt S."/>
            <person name="Schroder I."/>
            <person name="Tallon L."/>
            <person name="Sadzewicz L."/>
            <person name="Zhao X."/>
            <person name="Boylan J."/>
            <person name="Ott S."/>
            <person name="Bowen H."/>
            <person name="Vavikolanu K."/>
            <person name="Mehta A."/>
            <person name="Aluvathingal J."/>
            <person name="Nadendla S."/>
            <person name="Lowell S."/>
            <person name="Myers T."/>
            <person name="Yan Y."/>
            <person name="Sichtig H."/>
        </authorList>
    </citation>
    <scope>NUCLEOTIDE SEQUENCE [LARGE SCALE GENOMIC DNA]</scope>
    <source>
        <strain evidence="3 4">FDAARGOS_990</strain>
    </source>
</reference>
<sequence>MSGLVIKPFAELTTAELYGILQLRSQVFVVEQDCVFLDLDGVDTLPGTLHAFHPGDGGTVPDSHGAEAGVSLMPRAYARILPEGFADGPAAVPGARSIGRVVTDPAARGQGWGRRLIAEVVAEFAHLPLTLNAQSHLEGFYTEFGFAPNGPRFDEDGIEHTPMSRPQTPAH</sequence>
<name>A0A7T4DI04_9MICO</name>
<feature type="region of interest" description="Disordered" evidence="1">
    <location>
        <begin position="151"/>
        <end position="171"/>
    </location>
</feature>
<protein>
    <submittedName>
        <fullName evidence="3">GNAT family N-acetyltransferase</fullName>
    </submittedName>
</protein>
<dbReference type="InterPro" id="IPR000182">
    <property type="entry name" value="GNAT_dom"/>
</dbReference>
<evidence type="ECO:0000313" key="3">
    <source>
        <dbReference type="EMBL" id="QQB13805.1"/>
    </source>
</evidence>
<accession>A0A7T4DI04</accession>
<dbReference type="EMBL" id="CP065989">
    <property type="protein sequence ID" value="QQB13805.1"/>
    <property type="molecule type" value="Genomic_DNA"/>
</dbReference>
<evidence type="ECO:0000313" key="4">
    <source>
        <dbReference type="Proteomes" id="UP000595374"/>
    </source>
</evidence>
<feature type="domain" description="N-acetyltransferase" evidence="2">
    <location>
        <begin position="7"/>
        <end position="168"/>
    </location>
</feature>
<dbReference type="RefSeq" id="WP_198498965.1">
    <property type="nucleotide sequence ID" value="NZ_CP065989.1"/>
</dbReference>
<dbReference type="Proteomes" id="UP000595374">
    <property type="component" value="Chromosome"/>
</dbReference>
<dbReference type="Pfam" id="PF13673">
    <property type="entry name" value="Acetyltransf_10"/>
    <property type="match status" value="1"/>
</dbReference>
<dbReference type="SUPFAM" id="SSF55729">
    <property type="entry name" value="Acyl-CoA N-acyltransferases (Nat)"/>
    <property type="match status" value="1"/>
</dbReference>
<dbReference type="Gene3D" id="3.40.630.30">
    <property type="match status" value="1"/>
</dbReference>
<organism evidence="3 4">
    <name type="scientific">Brevibacterium casei</name>
    <dbReference type="NCBI Taxonomy" id="33889"/>
    <lineage>
        <taxon>Bacteria</taxon>
        <taxon>Bacillati</taxon>
        <taxon>Actinomycetota</taxon>
        <taxon>Actinomycetes</taxon>
        <taxon>Micrococcales</taxon>
        <taxon>Brevibacteriaceae</taxon>
        <taxon>Brevibacterium</taxon>
    </lineage>
</organism>
<dbReference type="PROSITE" id="PS51186">
    <property type="entry name" value="GNAT"/>
    <property type="match status" value="1"/>
</dbReference>
<gene>
    <name evidence="3" type="ORF">I6H47_13565</name>
</gene>
<proteinExistence type="predicted"/>
<evidence type="ECO:0000256" key="1">
    <source>
        <dbReference type="SAM" id="MobiDB-lite"/>
    </source>
</evidence>
<dbReference type="CDD" id="cd04301">
    <property type="entry name" value="NAT_SF"/>
    <property type="match status" value="1"/>
</dbReference>
<dbReference type="GO" id="GO:0016747">
    <property type="term" value="F:acyltransferase activity, transferring groups other than amino-acyl groups"/>
    <property type="evidence" value="ECO:0007669"/>
    <property type="project" value="InterPro"/>
</dbReference>
<keyword evidence="3" id="KW-0808">Transferase</keyword>
<evidence type="ECO:0000259" key="2">
    <source>
        <dbReference type="PROSITE" id="PS51186"/>
    </source>
</evidence>
<dbReference type="InterPro" id="IPR016181">
    <property type="entry name" value="Acyl_CoA_acyltransferase"/>
</dbReference>